<dbReference type="Proteomes" id="UP001500804">
    <property type="component" value="Unassembled WGS sequence"/>
</dbReference>
<feature type="domain" description="SCO6045-like C-terminal" evidence="1">
    <location>
        <begin position="29"/>
        <end position="113"/>
    </location>
</feature>
<name>A0ABP9N8S8_9PSEU</name>
<evidence type="ECO:0000313" key="2">
    <source>
        <dbReference type="EMBL" id="GAA5111725.1"/>
    </source>
</evidence>
<evidence type="ECO:0000259" key="1">
    <source>
        <dbReference type="Pfam" id="PF26136"/>
    </source>
</evidence>
<proteinExistence type="predicted"/>
<dbReference type="RefSeq" id="WP_345602931.1">
    <property type="nucleotide sequence ID" value="NZ_BAABJO010000002.1"/>
</dbReference>
<dbReference type="Pfam" id="PF26136">
    <property type="entry name" value="SCO6045_C"/>
    <property type="match status" value="1"/>
</dbReference>
<sequence>MPETLTETHATETPATETHELSAARERLALRQASLLSALVVGTPPPEGFDRARLRVQARALAAKRADVIAKIAPELPRILGAAYREEYLAYAAGHPLTGGYRQDALAFARQLLDAGTPADPGARRELRRWWRQRSGPGAHRSRELLRLARTALGRGRR</sequence>
<keyword evidence="3" id="KW-1185">Reference proteome</keyword>
<gene>
    <name evidence="2" type="ORF">GCM10023320_05000</name>
</gene>
<evidence type="ECO:0000313" key="3">
    <source>
        <dbReference type="Proteomes" id="UP001500804"/>
    </source>
</evidence>
<protein>
    <recommendedName>
        <fullName evidence="1">SCO6045-like C-terminal domain-containing protein</fullName>
    </recommendedName>
</protein>
<comment type="caution">
    <text evidence="2">The sequence shown here is derived from an EMBL/GenBank/DDBJ whole genome shotgun (WGS) entry which is preliminary data.</text>
</comment>
<dbReference type="InterPro" id="IPR058711">
    <property type="entry name" value="SCO6045-like_C"/>
</dbReference>
<reference evidence="3" key="1">
    <citation type="journal article" date="2019" name="Int. J. Syst. Evol. Microbiol.">
        <title>The Global Catalogue of Microorganisms (GCM) 10K type strain sequencing project: providing services to taxonomists for standard genome sequencing and annotation.</title>
        <authorList>
            <consortium name="The Broad Institute Genomics Platform"/>
            <consortium name="The Broad Institute Genome Sequencing Center for Infectious Disease"/>
            <person name="Wu L."/>
            <person name="Ma J."/>
        </authorList>
    </citation>
    <scope>NUCLEOTIDE SEQUENCE [LARGE SCALE GENOMIC DNA]</scope>
    <source>
        <strain evidence="3">JCM 18302</strain>
    </source>
</reference>
<dbReference type="EMBL" id="BAABJO010000002">
    <property type="protein sequence ID" value="GAA5111725.1"/>
    <property type="molecule type" value="Genomic_DNA"/>
</dbReference>
<accession>A0ABP9N8S8</accession>
<organism evidence="2 3">
    <name type="scientific">Pseudonocardia adelaidensis</name>
    <dbReference type="NCBI Taxonomy" id="648754"/>
    <lineage>
        <taxon>Bacteria</taxon>
        <taxon>Bacillati</taxon>
        <taxon>Actinomycetota</taxon>
        <taxon>Actinomycetes</taxon>
        <taxon>Pseudonocardiales</taxon>
        <taxon>Pseudonocardiaceae</taxon>
        <taxon>Pseudonocardia</taxon>
    </lineage>
</organism>